<feature type="domain" description="Glycosyl transferase family 1" evidence="1">
    <location>
        <begin position="322"/>
        <end position="408"/>
    </location>
</feature>
<dbReference type="GO" id="GO:0009011">
    <property type="term" value="F:alpha-1,4-glucan glucosyltransferase (ADP-glucose donor) activity"/>
    <property type="evidence" value="ECO:0007669"/>
    <property type="project" value="UniProtKB-EC"/>
</dbReference>
<dbReference type="Gene3D" id="3.40.50.2000">
    <property type="entry name" value="Glycogen Phosphorylase B"/>
    <property type="match status" value="2"/>
</dbReference>
<evidence type="ECO:0000313" key="2">
    <source>
        <dbReference type="EMBL" id="TWT53731.1"/>
    </source>
</evidence>
<name>A0A5C5WUC6_9BACT</name>
<organism evidence="2 3">
    <name type="scientific">Rubripirellula amarantea</name>
    <dbReference type="NCBI Taxonomy" id="2527999"/>
    <lineage>
        <taxon>Bacteria</taxon>
        <taxon>Pseudomonadati</taxon>
        <taxon>Planctomycetota</taxon>
        <taxon>Planctomycetia</taxon>
        <taxon>Pirellulales</taxon>
        <taxon>Pirellulaceae</taxon>
        <taxon>Rubripirellula</taxon>
    </lineage>
</organism>
<gene>
    <name evidence="2" type="primary">glgA_3</name>
    <name evidence="2" type="ORF">Pla22_13630</name>
</gene>
<dbReference type="InterPro" id="IPR001296">
    <property type="entry name" value="Glyco_trans_1"/>
</dbReference>
<keyword evidence="2" id="KW-0808">Transferase</keyword>
<accession>A0A5C5WUC6</accession>
<dbReference type="PANTHER" id="PTHR12526:SF635">
    <property type="entry name" value="GLYCOSYL TRANSFERASE GROUP 1"/>
    <property type="match status" value="1"/>
</dbReference>
<sequence>MRVTHLNSYLSGGAATAARRLHESLIQSGVNSHFFCSPEQVDPEQYGASYHPTSWRKGGLLQTLNARFRFRRHRQKFKRAVRDRSAGHEIFTSPKGKPFTPWPPSNHPASAKQGVFEDVVHLHWIAKFIDYRSFFGSLDADQPVIWTLHDMNAFTGGCHFSAGCDHFLSGCGHCHQLSQRNSHDMSRVLFAEKLAALANVNLNIVAPSRWLIETARSSPMFANARSFRHIPYGIDSKVFYPMDRSEARARLGIASDATVVCFGAMDIKSIRKGGKEMLQALSMIADIPNVVGMVFGSGTLPESDLPLPPIHSVGPVAGALEQRTVFSAADIFVLPSLEDNLPLTGLESMACGTPIVGFDAGGIPDYVRPNVSGWLAKTGDAVELGEVLRRSLSDPSACERLGHRARKMIQVEYSHLREAEAYADLYATLLGAAKPLGRAAA</sequence>
<dbReference type="SUPFAM" id="SSF53756">
    <property type="entry name" value="UDP-Glycosyltransferase/glycogen phosphorylase"/>
    <property type="match status" value="1"/>
</dbReference>
<keyword evidence="3" id="KW-1185">Reference proteome</keyword>
<protein>
    <submittedName>
        <fullName evidence="2">Capsular glucan synthase</fullName>
        <ecNumber evidence="2">2.4.1.21</ecNumber>
    </submittedName>
</protein>
<evidence type="ECO:0000259" key="1">
    <source>
        <dbReference type="Pfam" id="PF00534"/>
    </source>
</evidence>
<dbReference type="RefSeq" id="WP_165440545.1">
    <property type="nucleotide sequence ID" value="NZ_SJPI01000001.1"/>
</dbReference>
<keyword evidence="2" id="KW-0328">Glycosyltransferase</keyword>
<dbReference type="EMBL" id="SJPI01000001">
    <property type="protein sequence ID" value="TWT53731.1"/>
    <property type="molecule type" value="Genomic_DNA"/>
</dbReference>
<dbReference type="Pfam" id="PF00534">
    <property type="entry name" value="Glycos_transf_1"/>
    <property type="match status" value="1"/>
</dbReference>
<reference evidence="2 3" key="1">
    <citation type="submission" date="2019-02" db="EMBL/GenBank/DDBJ databases">
        <title>Deep-cultivation of Planctomycetes and their phenomic and genomic characterization uncovers novel biology.</title>
        <authorList>
            <person name="Wiegand S."/>
            <person name="Jogler M."/>
            <person name="Boedeker C."/>
            <person name="Pinto D."/>
            <person name="Vollmers J."/>
            <person name="Rivas-Marin E."/>
            <person name="Kohn T."/>
            <person name="Peeters S.H."/>
            <person name="Heuer A."/>
            <person name="Rast P."/>
            <person name="Oberbeckmann S."/>
            <person name="Bunk B."/>
            <person name="Jeske O."/>
            <person name="Meyerdierks A."/>
            <person name="Storesund J.E."/>
            <person name="Kallscheuer N."/>
            <person name="Luecker S."/>
            <person name="Lage O.M."/>
            <person name="Pohl T."/>
            <person name="Merkel B.J."/>
            <person name="Hornburger P."/>
            <person name="Mueller R.-W."/>
            <person name="Bruemmer F."/>
            <person name="Labrenz M."/>
            <person name="Spormann A.M."/>
            <person name="Op Den Camp H."/>
            <person name="Overmann J."/>
            <person name="Amann R."/>
            <person name="Jetten M.S.M."/>
            <person name="Mascher T."/>
            <person name="Medema M.H."/>
            <person name="Devos D.P."/>
            <person name="Kaster A.-K."/>
            <person name="Ovreas L."/>
            <person name="Rohde M."/>
            <person name="Galperin M.Y."/>
            <person name="Jogler C."/>
        </authorList>
    </citation>
    <scope>NUCLEOTIDE SEQUENCE [LARGE SCALE GENOMIC DNA]</scope>
    <source>
        <strain evidence="2 3">Pla22</strain>
    </source>
</reference>
<dbReference type="AlphaFoldDB" id="A0A5C5WUC6"/>
<comment type="caution">
    <text evidence="2">The sequence shown here is derived from an EMBL/GenBank/DDBJ whole genome shotgun (WGS) entry which is preliminary data.</text>
</comment>
<proteinExistence type="predicted"/>
<dbReference type="Proteomes" id="UP000316598">
    <property type="component" value="Unassembled WGS sequence"/>
</dbReference>
<dbReference type="EC" id="2.4.1.21" evidence="2"/>
<dbReference type="PANTHER" id="PTHR12526">
    <property type="entry name" value="GLYCOSYLTRANSFERASE"/>
    <property type="match status" value="1"/>
</dbReference>
<evidence type="ECO:0000313" key="3">
    <source>
        <dbReference type="Proteomes" id="UP000316598"/>
    </source>
</evidence>